<dbReference type="InterPro" id="IPR036388">
    <property type="entry name" value="WH-like_DNA-bd_sf"/>
</dbReference>
<reference evidence="6" key="1">
    <citation type="submission" date="2023-07" db="EMBL/GenBank/DDBJ databases">
        <title>Sorghum-associated microbial communities from plants grown in Nebraska, USA.</title>
        <authorList>
            <person name="Schachtman D."/>
        </authorList>
    </citation>
    <scope>NUCLEOTIDE SEQUENCE</scope>
    <source>
        <strain evidence="6">DS2114</strain>
    </source>
</reference>
<dbReference type="InterPro" id="IPR050950">
    <property type="entry name" value="HTH-type_LysR_regulators"/>
</dbReference>
<evidence type="ECO:0000256" key="4">
    <source>
        <dbReference type="ARBA" id="ARBA00023163"/>
    </source>
</evidence>
<evidence type="ECO:0000256" key="3">
    <source>
        <dbReference type="ARBA" id="ARBA00023125"/>
    </source>
</evidence>
<dbReference type="Gene3D" id="3.40.190.290">
    <property type="match status" value="1"/>
</dbReference>
<keyword evidence="4" id="KW-0804">Transcription</keyword>
<dbReference type="GO" id="GO:0003700">
    <property type="term" value="F:DNA-binding transcription factor activity"/>
    <property type="evidence" value="ECO:0007669"/>
    <property type="project" value="InterPro"/>
</dbReference>
<protein>
    <submittedName>
        <fullName evidence="6">DNA-binding transcriptional LysR family regulator</fullName>
    </submittedName>
</protein>
<dbReference type="SUPFAM" id="SSF46785">
    <property type="entry name" value="Winged helix' DNA-binding domain"/>
    <property type="match status" value="1"/>
</dbReference>
<evidence type="ECO:0000256" key="2">
    <source>
        <dbReference type="ARBA" id="ARBA00023015"/>
    </source>
</evidence>
<keyword evidence="2" id="KW-0805">Transcription regulation</keyword>
<sequence>MKSEVFQMHPKSPSQIQLNLTSDLRKWRAFVAIAELGSLTHAAIFLDTSQSHLSRHLNSLERDCKARLFNRTGRGLALSDVGLRIFPIVRDLLSDAEQLEAEIHGDALEPAGQVTLGLLPSIASAIATRLFERVRERYPAIRLKVQEGSSGQVEELLAGARIDIGILYRYGDQPLEDEQALATIDSYLIGPAGDRLTSASTIPFSSLHGLPFILPGAPNGLRAALDRLSRLNRISLNAVIEADSLPLMRDGVADSGLYTVLPIHAVWAQIQENRLQAAKIVSPEIRRIVSMVLSRKKGPSRAVSAVASQITEIIGSQRDKGMWDQAGR</sequence>
<dbReference type="InterPro" id="IPR036390">
    <property type="entry name" value="WH_DNA-bd_sf"/>
</dbReference>
<organism evidence="6 7">
    <name type="scientific">Variovorax paradoxus</name>
    <dbReference type="NCBI Taxonomy" id="34073"/>
    <lineage>
        <taxon>Bacteria</taxon>
        <taxon>Pseudomonadati</taxon>
        <taxon>Pseudomonadota</taxon>
        <taxon>Betaproteobacteria</taxon>
        <taxon>Burkholderiales</taxon>
        <taxon>Comamonadaceae</taxon>
        <taxon>Variovorax</taxon>
    </lineage>
</organism>
<dbReference type="InterPro" id="IPR000847">
    <property type="entry name" value="LysR_HTH_N"/>
</dbReference>
<dbReference type="AlphaFoldDB" id="A0AAE3Y2H9"/>
<dbReference type="SUPFAM" id="SSF53850">
    <property type="entry name" value="Periplasmic binding protein-like II"/>
    <property type="match status" value="1"/>
</dbReference>
<comment type="similarity">
    <text evidence="1">Belongs to the LysR transcriptional regulatory family.</text>
</comment>
<comment type="caution">
    <text evidence="6">The sequence shown here is derived from an EMBL/GenBank/DDBJ whole genome shotgun (WGS) entry which is preliminary data.</text>
</comment>
<gene>
    <name evidence="6" type="ORF">J2738_004101</name>
</gene>
<feature type="domain" description="HTH lysR-type" evidence="5">
    <location>
        <begin position="23"/>
        <end position="79"/>
    </location>
</feature>
<keyword evidence="3 6" id="KW-0238">DNA-binding</keyword>
<dbReference type="PANTHER" id="PTHR30419">
    <property type="entry name" value="HTH-TYPE TRANSCRIPTIONAL REGULATOR YBHD"/>
    <property type="match status" value="1"/>
</dbReference>
<evidence type="ECO:0000259" key="5">
    <source>
        <dbReference type="PROSITE" id="PS50931"/>
    </source>
</evidence>
<dbReference type="Pfam" id="PF03466">
    <property type="entry name" value="LysR_substrate"/>
    <property type="match status" value="1"/>
</dbReference>
<dbReference type="GO" id="GO:0003677">
    <property type="term" value="F:DNA binding"/>
    <property type="evidence" value="ECO:0007669"/>
    <property type="project" value="UniProtKB-KW"/>
</dbReference>
<proteinExistence type="inferred from homology"/>
<dbReference type="GO" id="GO:0005829">
    <property type="term" value="C:cytosol"/>
    <property type="evidence" value="ECO:0007669"/>
    <property type="project" value="TreeGrafter"/>
</dbReference>
<accession>A0AAE3Y2H9</accession>
<dbReference type="EMBL" id="JAVDQZ010000006">
    <property type="protein sequence ID" value="MDR6427946.1"/>
    <property type="molecule type" value="Genomic_DNA"/>
</dbReference>
<evidence type="ECO:0000313" key="6">
    <source>
        <dbReference type="EMBL" id="MDR6427946.1"/>
    </source>
</evidence>
<dbReference type="InterPro" id="IPR005119">
    <property type="entry name" value="LysR_subst-bd"/>
</dbReference>
<name>A0AAE3Y2H9_VARPD</name>
<evidence type="ECO:0000313" key="7">
    <source>
        <dbReference type="Proteomes" id="UP001184828"/>
    </source>
</evidence>
<dbReference type="PANTHER" id="PTHR30419:SF8">
    <property type="entry name" value="NITROGEN ASSIMILATION TRANSCRIPTIONAL ACTIVATOR-RELATED"/>
    <property type="match status" value="1"/>
</dbReference>
<dbReference type="RefSeq" id="WP_309928736.1">
    <property type="nucleotide sequence ID" value="NZ_JAVDQZ010000006.1"/>
</dbReference>
<dbReference type="Pfam" id="PF00126">
    <property type="entry name" value="HTH_1"/>
    <property type="match status" value="1"/>
</dbReference>
<dbReference type="Gene3D" id="1.10.10.10">
    <property type="entry name" value="Winged helix-like DNA-binding domain superfamily/Winged helix DNA-binding domain"/>
    <property type="match status" value="1"/>
</dbReference>
<dbReference type="Proteomes" id="UP001184828">
    <property type="component" value="Unassembled WGS sequence"/>
</dbReference>
<evidence type="ECO:0000256" key="1">
    <source>
        <dbReference type="ARBA" id="ARBA00009437"/>
    </source>
</evidence>
<dbReference type="PROSITE" id="PS50931">
    <property type="entry name" value="HTH_LYSR"/>
    <property type="match status" value="1"/>
</dbReference>